<evidence type="ECO:0000313" key="2">
    <source>
        <dbReference type="EMBL" id="KWV45893.1"/>
    </source>
</evidence>
<keyword evidence="3" id="KW-1185">Reference proteome</keyword>
<protein>
    <submittedName>
        <fullName evidence="2">Uncharacterized protein</fullName>
    </submittedName>
</protein>
<dbReference type="Proteomes" id="UP000057737">
    <property type="component" value="Unassembled WGS sequence"/>
</dbReference>
<evidence type="ECO:0000313" key="3">
    <source>
        <dbReference type="Proteomes" id="UP000057737"/>
    </source>
</evidence>
<dbReference type="AlphaFoldDB" id="A0A109JBI2"/>
<name>A0A109JBI2_9BRAD</name>
<feature type="compositionally biased region" description="Basic and acidic residues" evidence="1">
    <location>
        <begin position="325"/>
        <end position="343"/>
    </location>
</feature>
<dbReference type="OrthoDB" id="8226503at2"/>
<reference evidence="2 3" key="1">
    <citation type="submission" date="2015-11" db="EMBL/GenBank/DDBJ databases">
        <title>Draft Genome Sequence of the Strain BR 10303 (Bradyrhizobium sp.) isolated from nodules of Centrolobium paraense.</title>
        <authorList>
            <person name="Zelli J.E."/>
            <person name="Simoes-Araujo J.L."/>
            <person name="Barauna A.C."/>
            <person name="Silva K."/>
        </authorList>
    </citation>
    <scope>NUCLEOTIDE SEQUENCE [LARGE SCALE GENOMIC DNA]</scope>
    <source>
        <strain evidence="2 3">BR 10303</strain>
    </source>
</reference>
<evidence type="ECO:0000256" key="1">
    <source>
        <dbReference type="SAM" id="MobiDB-lite"/>
    </source>
</evidence>
<gene>
    <name evidence="2" type="ORF">AS156_23050</name>
</gene>
<dbReference type="EMBL" id="LNCU01000120">
    <property type="protein sequence ID" value="KWV45893.1"/>
    <property type="molecule type" value="Genomic_DNA"/>
</dbReference>
<comment type="caution">
    <text evidence="2">The sequence shown here is derived from an EMBL/GenBank/DDBJ whole genome shotgun (WGS) entry which is preliminary data.</text>
</comment>
<dbReference type="RefSeq" id="WP_066515064.1">
    <property type="nucleotide sequence ID" value="NZ_LNCU01000120.1"/>
</dbReference>
<accession>A0A109JBI2</accession>
<proteinExistence type="predicted"/>
<organism evidence="2 3">
    <name type="scientific">Bradyrhizobium macuxiense</name>
    <dbReference type="NCBI Taxonomy" id="1755647"/>
    <lineage>
        <taxon>Bacteria</taxon>
        <taxon>Pseudomonadati</taxon>
        <taxon>Pseudomonadota</taxon>
        <taxon>Alphaproteobacteria</taxon>
        <taxon>Hyphomicrobiales</taxon>
        <taxon>Nitrobacteraceae</taxon>
        <taxon>Bradyrhizobium</taxon>
    </lineage>
</organism>
<feature type="region of interest" description="Disordered" evidence="1">
    <location>
        <begin position="299"/>
        <end position="343"/>
    </location>
</feature>
<sequence>MQAAQAPQDSWIPIGLAIFRFGIAGSDDSVTSEAPIAGADLFSKKAFEQAKGREGVSRIGYEPKPPTLEDLAEHLRKHTGAYRAEIDRRDGSFLFSFPVPGGGEVSRGGAPWAILREPDEPPELNPRIAALLSSSGLASDQEAPYEGFAKIGAIEAAEGARQSEAVRFATGLVWRRFMLPAFDRAVDAGRVTLYARVPSPRDDFQRLPTDIWSQLEIVDWELGVARDIQGTLYSSIHVADAASPITATQVGRSSKNPKDDEPSALHQQIREAVEEIRLSGGVPARVKERDAAIAAWFRGKNQTPPSERSIRRALADASPTGGEAVPHRETRRTDDLKHHGESE</sequence>